<dbReference type="EnsemblMetazoa" id="Aqu2.1.00139_001">
    <property type="protein sequence ID" value="Aqu2.1.00139_001"/>
    <property type="gene ID" value="Aqu2.1.00139"/>
</dbReference>
<accession>A0A1X7SDK4</accession>
<evidence type="ECO:0000313" key="1">
    <source>
        <dbReference type="EnsemblMetazoa" id="Aqu2.1.00139_001"/>
    </source>
</evidence>
<organism evidence="1">
    <name type="scientific">Amphimedon queenslandica</name>
    <name type="common">Sponge</name>
    <dbReference type="NCBI Taxonomy" id="400682"/>
    <lineage>
        <taxon>Eukaryota</taxon>
        <taxon>Metazoa</taxon>
        <taxon>Porifera</taxon>
        <taxon>Demospongiae</taxon>
        <taxon>Heteroscleromorpha</taxon>
        <taxon>Haplosclerida</taxon>
        <taxon>Niphatidae</taxon>
        <taxon>Amphimedon</taxon>
    </lineage>
</organism>
<protein>
    <submittedName>
        <fullName evidence="1">Uncharacterized protein</fullName>
    </submittedName>
</protein>
<dbReference type="AlphaFoldDB" id="A0A1X7SDK4"/>
<name>A0A1X7SDK4_AMPQE</name>
<sequence length="54" mass="6200">MYIVYITVILSKDSLEALNVECAILSPTFKVRDFAIQDTQPYPIQLLWEINGEP</sequence>
<dbReference type="eggNOG" id="KOG0103">
    <property type="taxonomic scope" value="Eukaryota"/>
</dbReference>
<proteinExistence type="predicted"/>
<dbReference type="InParanoid" id="A0A1X7SDK4"/>
<dbReference type="STRING" id="400682.A0A1X7SDK4"/>
<reference evidence="1" key="1">
    <citation type="submission" date="2017-05" db="UniProtKB">
        <authorList>
            <consortium name="EnsemblMetazoa"/>
        </authorList>
    </citation>
    <scope>IDENTIFICATION</scope>
</reference>